<organism evidence="9 10">
    <name type="scientific">Brassicogethes aeneus</name>
    <name type="common">Rape pollen beetle</name>
    <name type="synonym">Meligethes aeneus</name>
    <dbReference type="NCBI Taxonomy" id="1431903"/>
    <lineage>
        <taxon>Eukaryota</taxon>
        <taxon>Metazoa</taxon>
        <taxon>Ecdysozoa</taxon>
        <taxon>Arthropoda</taxon>
        <taxon>Hexapoda</taxon>
        <taxon>Insecta</taxon>
        <taxon>Pterygota</taxon>
        <taxon>Neoptera</taxon>
        <taxon>Endopterygota</taxon>
        <taxon>Coleoptera</taxon>
        <taxon>Polyphaga</taxon>
        <taxon>Cucujiformia</taxon>
        <taxon>Nitidulidae</taxon>
        <taxon>Meligethinae</taxon>
        <taxon>Brassicogethes</taxon>
    </lineage>
</organism>
<evidence type="ECO:0000256" key="7">
    <source>
        <dbReference type="RuleBase" id="RU079119"/>
    </source>
</evidence>
<feature type="transmembrane region" description="Helical" evidence="7">
    <location>
        <begin position="179"/>
        <end position="205"/>
    </location>
</feature>
<comment type="similarity">
    <text evidence="7">Belongs to the DHHC palmitoyltransferase family.</text>
</comment>
<reference evidence="9" key="1">
    <citation type="submission" date="2021-12" db="EMBL/GenBank/DDBJ databases">
        <authorList>
            <person name="King R."/>
        </authorList>
    </citation>
    <scope>NUCLEOTIDE SEQUENCE</scope>
</reference>
<evidence type="ECO:0000256" key="4">
    <source>
        <dbReference type="ARBA" id="ARBA00022989"/>
    </source>
</evidence>
<keyword evidence="2 7" id="KW-0808">Transferase</keyword>
<keyword evidence="10" id="KW-1185">Reference proteome</keyword>
<evidence type="ECO:0000259" key="8">
    <source>
        <dbReference type="Pfam" id="PF01529"/>
    </source>
</evidence>
<dbReference type="Pfam" id="PF01529">
    <property type="entry name" value="DHHC"/>
    <property type="match status" value="1"/>
</dbReference>
<evidence type="ECO:0000256" key="1">
    <source>
        <dbReference type="ARBA" id="ARBA00004141"/>
    </source>
</evidence>
<sequence>MCFAPFKRLIHWGPLTAVGIIKLVTGMTIHCGTMWWPPVTFYGFLNTMLFLTLSGMTLYNFLSSMFLGPGYLPKGWQPENSKDTQFLQWCGVCEGFKAPRSHHCRRCGFCVLKMDHHCPWINNCVGWGNHGHFTSFLFFATLGCSQASIVLSCSLYRAIFRTYYLYYGTGLEPVVVLSLVGKIMTVFALGFSIGVVIAVGLLLFFQVRGILRNSTGIEDWIVEKANYRRRNDEAFIFPYDLGLKKNFTQVINFSCQPVGDGIIWPVAENCDQYTLTKEQIEQKNEKRQRSKLYRVVESASGAIFPITKGVKTCLNFPYNDEPRIKLSVGDTVVVTRWRKFWLFGEKVQEENIEGREFNRVRGWFPKICAMEIMENIAGKKTK</sequence>
<dbReference type="InterPro" id="IPR039859">
    <property type="entry name" value="PFA4/ZDH16/20/ERF2-like"/>
</dbReference>
<keyword evidence="3 7" id="KW-0812">Transmembrane</keyword>
<name>A0A9P0B2K6_BRAAE</name>
<dbReference type="EC" id="2.3.1.225" evidence="7"/>
<dbReference type="PANTHER" id="PTHR12246">
    <property type="entry name" value="PALMITOYLTRANSFERASE ZDHHC16"/>
    <property type="match status" value="1"/>
</dbReference>
<evidence type="ECO:0000256" key="3">
    <source>
        <dbReference type="ARBA" id="ARBA00022692"/>
    </source>
</evidence>
<dbReference type="GO" id="GO:0019706">
    <property type="term" value="F:protein-cysteine S-palmitoyltransferase activity"/>
    <property type="evidence" value="ECO:0007669"/>
    <property type="project" value="UniProtKB-EC"/>
</dbReference>
<protein>
    <recommendedName>
        <fullName evidence="7">Palmitoyltransferase</fullName>
        <ecNumber evidence="7">2.3.1.225</ecNumber>
    </recommendedName>
</protein>
<keyword evidence="5 7" id="KW-0472">Membrane</keyword>
<feature type="domain" description="Palmitoyltransferase DHHC" evidence="8">
    <location>
        <begin position="86"/>
        <end position="220"/>
    </location>
</feature>
<proteinExistence type="inferred from homology"/>
<dbReference type="EMBL" id="OV121134">
    <property type="protein sequence ID" value="CAH0554084.1"/>
    <property type="molecule type" value="Genomic_DNA"/>
</dbReference>
<dbReference type="GO" id="GO:0016020">
    <property type="term" value="C:membrane"/>
    <property type="evidence" value="ECO:0007669"/>
    <property type="project" value="UniProtKB-SubCell"/>
</dbReference>
<evidence type="ECO:0000313" key="10">
    <source>
        <dbReference type="Proteomes" id="UP001154078"/>
    </source>
</evidence>
<feature type="transmembrane region" description="Helical" evidence="7">
    <location>
        <begin position="12"/>
        <end position="35"/>
    </location>
</feature>
<feature type="transmembrane region" description="Helical" evidence="7">
    <location>
        <begin position="41"/>
        <end position="62"/>
    </location>
</feature>
<dbReference type="InterPro" id="IPR001594">
    <property type="entry name" value="Palmitoyltrfase_DHHC"/>
</dbReference>
<dbReference type="OrthoDB" id="331948at2759"/>
<gene>
    <name evidence="9" type="ORF">MELIAE_LOCUS5933</name>
</gene>
<evidence type="ECO:0000313" key="9">
    <source>
        <dbReference type="EMBL" id="CAH0554084.1"/>
    </source>
</evidence>
<feature type="transmembrane region" description="Helical" evidence="7">
    <location>
        <begin position="136"/>
        <end position="159"/>
    </location>
</feature>
<dbReference type="Proteomes" id="UP001154078">
    <property type="component" value="Chromosome 3"/>
</dbReference>
<evidence type="ECO:0000256" key="2">
    <source>
        <dbReference type="ARBA" id="ARBA00022679"/>
    </source>
</evidence>
<accession>A0A9P0B2K6</accession>
<comment type="domain">
    <text evidence="7">The DHHC domain is required for palmitoyltransferase activity.</text>
</comment>
<dbReference type="AlphaFoldDB" id="A0A9P0B2K6"/>
<comment type="catalytic activity">
    <reaction evidence="7">
        <text>L-cysteinyl-[protein] + hexadecanoyl-CoA = S-hexadecanoyl-L-cysteinyl-[protein] + CoA</text>
        <dbReference type="Rhea" id="RHEA:36683"/>
        <dbReference type="Rhea" id="RHEA-COMP:10131"/>
        <dbReference type="Rhea" id="RHEA-COMP:11032"/>
        <dbReference type="ChEBI" id="CHEBI:29950"/>
        <dbReference type="ChEBI" id="CHEBI:57287"/>
        <dbReference type="ChEBI" id="CHEBI:57379"/>
        <dbReference type="ChEBI" id="CHEBI:74151"/>
        <dbReference type="EC" id="2.3.1.225"/>
    </reaction>
</comment>
<evidence type="ECO:0000256" key="6">
    <source>
        <dbReference type="ARBA" id="ARBA00023315"/>
    </source>
</evidence>
<comment type="subcellular location">
    <subcellularLocation>
        <location evidence="1">Membrane</location>
        <topology evidence="1">Multi-pass membrane protein</topology>
    </subcellularLocation>
</comment>
<keyword evidence="6 7" id="KW-0012">Acyltransferase</keyword>
<evidence type="ECO:0000256" key="5">
    <source>
        <dbReference type="ARBA" id="ARBA00023136"/>
    </source>
</evidence>
<keyword evidence="4 7" id="KW-1133">Transmembrane helix</keyword>